<dbReference type="RefSeq" id="WP_066782481.1">
    <property type="nucleotide sequence ID" value="NZ_LWQS01000011.1"/>
</dbReference>
<accession>A0A178MMG9</accession>
<dbReference type="SUPFAM" id="SSF54909">
    <property type="entry name" value="Dimeric alpha+beta barrel"/>
    <property type="match status" value="1"/>
</dbReference>
<dbReference type="PANTHER" id="PTHR43704">
    <property type="entry name" value="BSR5907 PROTEIN"/>
    <property type="match status" value="1"/>
</dbReference>
<dbReference type="AlphaFoldDB" id="A0A178MMG9"/>
<name>A0A178MMG9_9CHLR</name>
<dbReference type="Proteomes" id="UP000078287">
    <property type="component" value="Unassembled WGS sequence"/>
</dbReference>
<evidence type="ECO:0000259" key="1">
    <source>
        <dbReference type="Pfam" id="PF01037"/>
    </source>
</evidence>
<dbReference type="InterPro" id="IPR019887">
    <property type="entry name" value="Tscrpt_reg_AsnC/Lrp_C"/>
</dbReference>
<gene>
    <name evidence="2" type="ORF">A6A03_06650</name>
</gene>
<dbReference type="STRING" id="1707952.A6A03_06650"/>
<dbReference type="Pfam" id="PF01037">
    <property type="entry name" value="AsnC_trans_reg"/>
    <property type="match status" value="1"/>
</dbReference>
<feature type="domain" description="Transcription regulator AsnC/Lrp ligand binding" evidence="1">
    <location>
        <begin position="6"/>
        <end position="76"/>
    </location>
</feature>
<evidence type="ECO:0000313" key="2">
    <source>
        <dbReference type="EMBL" id="OAN49733.1"/>
    </source>
</evidence>
<keyword evidence="3" id="KW-1185">Reference proteome</keyword>
<proteinExistence type="predicted"/>
<sequence>MVTAFVFITCEPQRISDIAQEVAELPNVAEVYSVTGDYDIIAVLRVNDYESLDEAVPGGIARIAGVRHTTTVLAFRRYSRRDLEAGFDIGLS</sequence>
<protein>
    <submittedName>
        <fullName evidence="2">AsnC family transcriptional regulator</fullName>
    </submittedName>
</protein>
<dbReference type="EMBL" id="LWQS01000011">
    <property type="protein sequence ID" value="OAN49733.1"/>
    <property type="molecule type" value="Genomic_DNA"/>
</dbReference>
<dbReference type="OrthoDB" id="70544at2"/>
<evidence type="ECO:0000313" key="3">
    <source>
        <dbReference type="Proteomes" id="UP000078287"/>
    </source>
</evidence>
<dbReference type="PANTHER" id="PTHR43704:SF1">
    <property type="entry name" value="BSR5907 PROTEIN"/>
    <property type="match status" value="1"/>
</dbReference>
<dbReference type="InterPro" id="IPR011008">
    <property type="entry name" value="Dimeric_a/b-barrel"/>
</dbReference>
<dbReference type="Gene3D" id="3.30.70.920">
    <property type="match status" value="1"/>
</dbReference>
<comment type="caution">
    <text evidence="2">The sequence shown here is derived from an EMBL/GenBank/DDBJ whole genome shotgun (WGS) entry which is preliminary data.</text>
</comment>
<organism evidence="2 3">
    <name type="scientific">Chloroflexus islandicus</name>
    <dbReference type="NCBI Taxonomy" id="1707952"/>
    <lineage>
        <taxon>Bacteria</taxon>
        <taxon>Bacillati</taxon>
        <taxon>Chloroflexota</taxon>
        <taxon>Chloroflexia</taxon>
        <taxon>Chloroflexales</taxon>
        <taxon>Chloroflexineae</taxon>
        <taxon>Chloroflexaceae</taxon>
        <taxon>Chloroflexus</taxon>
    </lineage>
</organism>
<reference evidence="2 3" key="1">
    <citation type="submission" date="2016-04" db="EMBL/GenBank/DDBJ databases">
        <title>Chloroflexus islandicus sp. nov., a thermophilic filamentous anoxygenic phototrophic bacterium from geyser Strokkur (Iceland).</title>
        <authorList>
            <person name="Gaisin V.A."/>
            <person name="Kalashnikov A.M."/>
            <person name="Sukhacheva M.V."/>
            <person name="Grouzdev D.S."/>
            <person name="Ivanov T.M."/>
            <person name="Kuznetsov B."/>
            <person name="Gorlenko V.M."/>
        </authorList>
    </citation>
    <scope>NUCLEOTIDE SEQUENCE [LARGE SCALE GENOMIC DNA]</scope>
    <source>
        <strain evidence="3">isl-2</strain>
    </source>
</reference>